<sequence>MIEGSTYSRVELSILIFFVLMIAISSRLDDFATSRVIDWLYFWGKNYFRFNGDCHDIHFKYSNGKLSARSIYCARDIDISEITSFWYRKCGINLALPPATAHADLPHDKCEAYKIDHYKEFLKTEFLVYRAFIFEQIQKQASFKLCEYEKRELNKLSVLVIARNIGLKTPATYIINKKSELKDLIKQKGDMIVKPMYEGVYDVQKSSAYISYTSLVTEEDLSSIPDTFPHALFQEKIEKRFELRVIYIAGRCYAVALFTQELEGATIDGRRCQPKDLRIVPYRLPDSIAQKLSHLMRLLDLQFGAIDLVVDSNGAYVFLEVNPVGQFTAYGTACNYYLEKELASLL</sequence>
<dbReference type="GO" id="GO:0018169">
    <property type="term" value="F:ribosomal S6-glutamic acid ligase activity"/>
    <property type="evidence" value="ECO:0007669"/>
    <property type="project" value="TreeGrafter"/>
</dbReference>
<feature type="transmembrane region" description="Helical" evidence="1">
    <location>
        <begin position="12"/>
        <end position="28"/>
    </location>
</feature>
<dbReference type="STRING" id="1702214.AL399_02690"/>
<keyword evidence="1" id="KW-0472">Membrane</keyword>
<keyword evidence="3" id="KW-1185">Reference proteome</keyword>
<protein>
    <recommendedName>
        <fullName evidence="4">ATP-grasp domain-containing protein</fullName>
    </recommendedName>
</protein>
<proteinExistence type="predicted"/>
<evidence type="ECO:0000313" key="3">
    <source>
        <dbReference type="Proteomes" id="UP000054172"/>
    </source>
</evidence>
<evidence type="ECO:0000256" key="1">
    <source>
        <dbReference type="SAM" id="Phobius"/>
    </source>
</evidence>
<dbReference type="PATRIC" id="fig|1702214.3.peg.730"/>
<accession>A0A0Q4B8W9</accession>
<dbReference type="AlphaFoldDB" id="A0A0Q4B8W9"/>
<reference evidence="2" key="1">
    <citation type="submission" date="2015-08" db="EMBL/GenBank/DDBJ databases">
        <title>Candidatus Bacteriodes Periocalifornicus.</title>
        <authorList>
            <person name="McLean J.S."/>
            <person name="Kelley S."/>
        </authorList>
    </citation>
    <scope>NUCLEOTIDE SEQUENCE [LARGE SCALE GENOMIC DNA]</scope>
    <source>
        <strain evidence="2">12B</strain>
    </source>
</reference>
<keyword evidence="1" id="KW-1133">Transmembrane helix</keyword>
<keyword evidence="1" id="KW-0812">Transmembrane</keyword>
<comment type="caution">
    <text evidence="2">The sequence shown here is derived from an EMBL/GenBank/DDBJ whole genome shotgun (WGS) entry which is preliminary data.</text>
</comment>
<dbReference type="PANTHER" id="PTHR21621">
    <property type="entry name" value="RIBOSOMAL PROTEIN S6 MODIFICATION PROTEIN"/>
    <property type="match status" value="1"/>
</dbReference>
<dbReference type="Gene3D" id="3.30.470.20">
    <property type="entry name" value="ATP-grasp fold, B domain"/>
    <property type="match status" value="1"/>
</dbReference>
<dbReference type="Proteomes" id="UP000054172">
    <property type="component" value="Unassembled WGS sequence"/>
</dbReference>
<dbReference type="NCBIfam" id="TIGR04192">
    <property type="entry name" value="GRASP_w_spasm"/>
    <property type="match status" value="1"/>
</dbReference>
<gene>
    <name evidence="2" type="ORF">AL399_02690</name>
</gene>
<name>A0A0Q4B8W9_9BACT</name>
<evidence type="ECO:0000313" key="2">
    <source>
        <dbReference type="EMBL" id="KQM09292.1"/>
    </source>
</evidence>
<dbReference type="EMBL" id="LIIK01000008">
    <property type="protein sequence ID" value="KQM09292.1"/>
    <property type="molecule type" value="Genomic_DNA"/>
</dbReference>
<dbReference type="GO" id="GO:0009432">
    <property type="term" value="P:SOS response"/>
    <property type="evidence" value="ECO:0007669"/>
    <property type="project" value="TreeGrafter"/>
</dbReference>
<dbReference type="InterPro" id="IPR026455">
    <property type="entry name" value="GRASP_w_spasm"/>
</dbReference>
<dbReference type="PANTHER" id="PTHR21621:SF0">
    <property type="entry name" value="BETA-CITRYLGLUTAMATE SYNTHASE B-RELATED"/>
    <property type="match status" value="1"/>
</dbReference>
<dbReference type="GO" id="GO:0005737">
    <property type="term" value="C:cytoplasm"/>
    <property type="evidence" value="ECO:0007669"/>
    <property type="project" value="TreeGrafter"/>
</dbReference>
<organism evidence="2 3">
    <name type="scientific">Candidatus [Bacteroides] periocalifornicus</name>
    <dbReference type="NCBI Taxonomy" id="1702214"/>
    <lineage>
        <taxon>Bacteria</taxon>
        <taxon>Pseudomonadati</taxon>
        <taxon>Bacteroidota</taxon>
    </lineage>
</organism>
<dbReference type="SUPFAM" id="SSF56059">
    <property type="entry name" value="Glutathione synthetase ATP-binding domain-like"/>
    <property type="match status" value="1"/>
</dbReference>
<evidence type="ECO:0008006" key="4">
    <source>
        <dbReference type="Google" id="ProtNLM"/>
    </source>
</evidence>